<dbReference type="InterPro" id="IPR034660">
    <property type="entry name" value="DinB/YfiT-like"/>
</dbReference>
<reference evidence="3" key="1">
    <citation type="submission" date="2016-11" db="EMBL/GenBank/DDBJ databases">
        <authorList>
            <person name="Varghese N."/>
            <person name="Submissions S."/>
        </authorList>
    </citation>
    <scope>NUCLEOTIDE SEQUENCE [LARGE SCALE GENOMIC DNA]</scope>
    <source>
        <strain evidence="3">DSM 17539</strain>
    </source>
</reference>
<keyword evidence="3" id="KW-1185">Reference proteome</keyword>
<organism evidence="2 3">
    <name type="scientific">Arenibacter palladensis</name>
    <dbReference type="NCBI Taxonomy" id="237373"/>
    <lineage>
        <taxon>Bacteria</taxon>
        <taxon>Pseudomonadati</taxon>
        <taxon>Bacteroidota</taxon>
        <taxon>Flavobacteriia</taxon>
        <taxon>Flavobacteriales</taxon>
        <taxon>Flavobacteriaceae</taxon>
        <taxon>Arenibacter</taxon>
    </lineage>
</organism>
<evidence type="ECO:0000259" key="1">
    <source>
        <dbReference type="Pfam" id="PF12867"/>
    </source>
</evidence>
<dbReference type="SUPFAM" id="SSF109854">
    <property type="entry name" value="DinB/YfiT-like putative metalloenzymes"/>
    <property type="match status" value="1"/>
</dbReference>
<evidence type="ECO:0000313" key="2">
    <source>
        <dbReference type="EMBL" id="SHF07328.1"/>
    </source>
</evidence>
<dbReference type="RefSeq" id="WP_072861336.1">
    <property type="nucleotide sequence ID" value="NZ_FQUX01000002.1"/>
</dbReference>
<dbReference type="InterPro" id="IPR024775">
    <property type="entry name" value="DinB-like"/>
</dbReference>
<feature type="domain" description="DinB-like" evidence="1">
    <location>
        <begin position="36"/>
        <end position="166"/>
    </location>
</feature>
<accession>A0A1M4YNT6</accession>
<name>A0A1M4YNT6_9FLAO</name>
<dbReference type="Pfam" id="PF12867">
    <property type="entry name" value="DinB_2"/>
    <property type="match status" value="1"/>
</dbReference>
<evidence type="ECO:0000313" key="3">
    <source>
        <dbReference type="Proteomes" id="UP000184406"/>
    </source>
</evidence>
<dbReference type="Gene3D" id="1.20.120.450">
    <property type="entry name" value="dinb family like domain"/>
    <property type="match status" value="1"/>
</dbReference>
<dbReference type="AlphaFoldDB" id="A0A1M4YNT6"/>
<dbReference type="EMBL" id="FQUX01000002">
    <property type="protein sequence ID" value="SHF07328.1"/>
    <property type="molecule type" value="Genomic_DNA"/>
</dbReference>
<protein>
    <submittedName>
        <fullName evidence="2">DinB superfamily protein</fullName>
    </submittedName>
</protein>
<dbReference type="Proteomes" id="UP000184406">
    <property type="component" value="Unassembled WGS sequence"/>
</dbReference>
<dbReference type="OrthoDB" id="9793216at2"/>
<gene>
    <name evidence="2" type="ORF">SAMN03080594_102514</name>
</gene>
<proteinExistence type="predicted"/>
<sequence>MIKSDLPKEAYDQFYGTYLSVLDESELKVLLANGKTEFAKFIKNIPDKKLYGTYEMGKWTIAEVILHIIDAERVFQYRALRFLRNDKTPLPGFDQDLFVKQSNANTRDKDSLIAEFKAVREASITLFNNLENEELSRTGIASNIEWTVGTLGFVICGHLKHHQQIITYKYLQT</sequence>